<dbReference type="PANTHER" id="PTHR43767">
    <property type="entry name" value="LONG-CHAIN-FATTY-ACID--COA LIGASE"/>
    <property type="match status" value="1"/>
</dbReference>
<dbReference type="PRINTS" id="PR00154">
    <property type="entry name" value="AMPBINDING"/>
</dbReference>
<dbReference type="PROSITE" id="PS00455">
    <property type="entry name" value="AMP_BINDING"/>
    <property type="match status" value="1"/>
</dbReference>
<dbReference type="Proteomes" id="UP000019849">
    <property type="component" value="Unassembled WGS sequence"/>
</dbReference>
<dbReference type="Pfam" id="PF00501">
    <property type="entry name" value="AMP-binding"/>
    <property type="match status" value="1"/>
</dbReference>
<accession>A0A011UCE2</accession>
<dbReference type="GO" id="GO:0016878">
    <property type="term" value="F:acid-thiol ligase activity"/>
    <property type="evidence" value="ECO:0007669"/>
    <property type="project" value="UniProtKB-ARBA"/>
</dbReference>
<evidence type="ECO:0000259" key="2">
    <source>
        <dbReference type="Pfam" id="PF13193"/>
    </source>
</evidence>
<dbReference type="InterPro" id="IPR020459">
    <property type="entry name" value="AMP-binding"/>
</dbReference>
<protein>
    <submittedName>
        <fullName evidence="3">AMP-binding protein</fullName>
    </submittedName>
</protein>
<dbReference type="eggNOG" id="COG0318">
    <property type="taxonomic scope" value="Bacteria"/>
</dbReference>
<dbReference type="InterPro" id="IPR042099">
    <property type="entry name" value="ANL_N_sf"/>
</dbReference>
<name>A0A011UCE2_9HYPH</name>
<dbReference type="EMBL" id="JENY01000024">
    <property type="protein sequence ID" value="EXL03608.1"/>
    <property type="molecule type" value="Genomic_DNA"/>
</dbReference>
<reference evidence="3 4" key="1">
    <citation type="submission" date="2014-02" db="EMBL/GenBank/DDBJ databases">
        <title>Aquamicrobium defluvii Genome sequencing.</title>
        <authorList>
            <person name="Wang X."/>
        </authorList>
    </citation>
    <scope>NUCLEOTIDE SEQUENCE [LARGE SCALE GENOMIC DNA]</scope>
    <source>
        <strain evidence="3 4">W13Z1</strain>
    </source>
</reference>
<dbReference type="InterPro" id="IPR025110">
    <property type="entry name" value="AMP-bd_C"/>
</dbReference>
<feature type="domain" description="AMP-binding enzyme C-terminal" evidence="2">
    <location>
        <begin position="426"/>
        <end position="501"/>
    </location>
</feature>
<dbReference type="RefSeq" id="WP_035029268.1">
    <property type="nucleotide sequence ID" value="NZ_KK073896.1"/>
</dbReference>
<dbReference type="InterPro" id="IPR045851">
    <property type="entry name" value="AMP-bd_C_sf"/>
</dbReference>
<evidence type="ECO:0000259" key="1">
    <source>
        <dbReference type="Pfam" id="PF00501"/>
    </source>
</evidence>
<gene>
    <name evidence="3" type="ORF">BG36_11385</name>
</gene>
<dbReference type="STRING" id="69279.BG36_11385"/>
<dbReference type="InterPro" id="IPR050237">
    <property type="entry name" value="ATP-dep_AMP-bd_enzyme"/>
</dbReference>
<evidence type="ECO:0000313" key="3">
    <source>
        <dbReference type="EMBL" id="EXL03608.1"/>
    </source>
</evidence>
<dbReference type="PATRIC" id="fig|69279.3.peg.3367"/>
<organism evidence="3 4">
    <name type="scientific">Aquamicrobium defluvii</name>
    <dbReference type="NCBI Taxonomy" id="69279"/>
    <lineage>
        <taxon>Bacteria</taxon>
        <taxon>Pseudomonadati</taxon>
        <taxon>Pseudomonadota</taxon>
        <taxon>Alphaproteobacteria</taxon>
        <taxon>Hyphomicrobiales</taxon>
        <taxon>Phyllobacteriaceae</taxon>
        <taxon>Aquamicrobium</taxon>
    </lineage>
</organism>
<evidence type="ECO:0000313" key="4">
    <source>
        <dbReference type="Proteomes" id="UP000019849"/>
    </source>
</evidence>
<proteinExistence type="predicted"/>
<dbReference type="AlphaFoldDB" id="A0A011UCE2"/>
<dbReference type="Gene3D" id="3.30.300.30">
    <property type="match status" value="1"/>
</dbReference>
<dbReference type="PANTHER" id="PTHR43767:SF1">
    <property type="entry name" value="NONRIBOSOMAL PEPTIDE SYNTHASE PES1 (EUROFUNG)-RELATED"/>
    <property type="match status" value="1"/>
</dbReference>
<dbReference type="Pfam" id="PF13193">
    <property type="entry name" value="AMP-binding_C"/>
    <property type="match status" value="1"/>
</dbReference>
<dbReference type="Gene3D" id="3.40.50.12780">
    <property type="entry name" value="N-terminal domain of ligase-like"/>
    <property type="match status" value="1"/>
</dbReference>
<comment type="caution">
    <text evidence="3">The sequence shown here is derived from an EMBL/GenBank/DDBJ whole genome shotgun (WGS) entry which is preliminary data.</text>
</comment>
<dbReference type="InterPro" id="IPR020845">
    <property type="entry name" value="AMP-binding_CS"/>
</dbReference>
<feature type="domain" description="AMP-dependent synthetase/ligase" evidence="1">
    <location>
        <begin position="38"/>
        <end position="376"/>
    </location>
</feature>
<dbReference type="InterPro" id="IPR000873">
    <property type="entry name" value="AMP-dep_synth/lig_dom"/>
</dbReference>
<dbReference type="SUPFAM" id="SSF56801">
    <property type="entry name" value="Acetyl-CoA synthetase-like"/>
    <property type="match status" value="1"/>
</dbReference>
<dbReference type="HOGENOM" id="CLU_000022_59_0_5"/>
<sequence>MTQILRELHYGNRLVRCYAKRDNALFSRFLKTLPDDRAKAAIITENAVTSYDALHAMIAGFASCFRENGLRKGDRVVIYSGNRPDYIAALYAGFATGIITIPVDARLTPAEVDFIATDSGARLVLAAPDLTAAMQTTLCRDRVLALDAVPPSPAGSLELVAIEEEDPAFIVYTSGTTGKPKGAVLTHFGIIHSCLHFWENIGLRQDDVIGVVTPITHVTGLIMGVLVALQNGSSMMLMERFKARDFLDLAARCRMNWTVMVPAMYSLCLMVDDFDKFDLSAWRIGNYGGSPMPEPTIKILAQKMPWLQLVNGYGATETSSPAIMIRPREGVERAYSIGRPLPCVEIVVVDDKGNEVPRGHAGELWIKGPMLAREYFGDPEATSANFIDGYWRTGDVVRMDEDGYVVLMDRIKDVINRGGYKIYSAEVENVLQGLPGVVEVAVVPKQCAVLGERVHAVIYSTDTGLDLPSLQAFCTAQLADYKIPESADFRTTPLPKGPSGKIQKKELKLI</sequence>